<keyword evidence="2 4" id="KW-0813">Transport</keyword>
<comment type="subcellular location">
    <subcellularLocation>
        <location evidence="4">Bud</location>
    </subcellularLocation>
    <subcellularLocation>
        <location evidence="4">Bud neck</location>
    </subcellularLocation>
</comment>
<gene>
    <name evidence="7" type="ORF">LOC62_02G003258</name>
</gene>
<organism evidence="7 8">
    <name type="scientific">Vanrija pseudolonga</name>
    <dbReference type="NCBI Taxonomy" id="143232"/>
    <lineage>
        <taxon>Eukaryota</taxon>
        <taxon>Fungi</taxon>
        <taxon>Dikarya</taxon>
        <taxon>Basidiomycota</taxon>
        <taxon>Agaricomycotina</taxon>
        <taxon>Tremellomycetes</taxon>
        <taxon>Trichosporonales</taxon>
        <taxon>Trichosporonaceae</taxon>
        <taxon>Vanrija</taxon>
    </lineage>
</organism>
<dbReference type="GO" id="GO:0000145">
    <property type="term" value="C:exocyst"/>
    <property type="evidence" value="ECO:0007669"/>
    <property type="project" value="InterPro"/>
</dbReference>
<evidence type="ECO:0000256" key="5">
    <source>
        <dbReference type="SAM" id="MobiDB-lite"/>
    </source>
</evidence>
<dbReference type="Gene3D" id="1.20.1280.170">
    <property type="entry name" value="Exocyst complex component Exo70"/>
    <property type="match status" value="1"/>
</dbReference>
<feature type="domain" description="Exocyst complex subunit Exo70 C-terminal" evidence="6">
    <location>
        <begin position="403"/>
        <end position="756"/>
    </location>
</feature>
<sequence>MTLAPHESGLSRSFAVEDNTDLALLDQHLLKTNTLTKHMTTILHQLDTRLSRLDKSIGKLGIREITRQSSNLDAALEILTGTRPAPTALSHKASYGGSSVNSHAGVNGTSSRATSKAGSRAASSSGHQRGLSSSHTFGNLAAEAPAKDPTTPPVPSISVMERGRAVPRPDVVPRWATETPTPSSTNSSTTRTRVTTPQTNTAATTPQQPAWTPNAASDLPSPGGARAIVSRGPDIMSIGEYFGALEVLIADLEHMNQGLAEGRGGTREQGVAELSGVIEHGYGSAVQLLLKLVRDTLPRPFDAATLADSPPSSAQAWYPQLTTIIPLSTRLVGLVNPNTPKAMDVLQPILNNCISDIASIRGDWIRRSLSSLAARTDEVNGGGSWEGRGGEKVKLVMRLWESFLVAADAEASVAQHAMPGDAGQALVTFTLVHALTVLTSTMNQVVAQIKRSLSAQTLVMLDLFSCLASFQPRYENKMASIVGQLPEGRDIVGAPNAPIQTLRGLALRSFPERLVDIRAPSRNSGMSAAIDDTTHSTLAFLEALPSFGPLVEGLLRSGGSHERTWLMGMKDHPSPARNAAEEGGTLNLYAADTLGTLLIHLDQQAKTMRRPISSTYLLNNLSYIRNTTSSFNADIIGPAAEDMMNRHFREAKSQYIGDWQALVQTLSIQAQSRFPGGSTDKQSAKESAAAFFEKLVDLEYTCRQHPLSRQDIDLRDRVSAEVTELVSSAYQAFWTKAHGKYDKYLKYSPEEIQRRVQAVFR</sequence>
<dbReference type="RefSeq" id="XP_062625774.1">
    <property type="nucleotide sequence ID" value="XM_062769790.1"/>
</dbReference>
<dbReference type="Proteomes" id="UP000827549">
    <property type="component" value="Chromosome 2"/>
</dbReference>
<feature type="compositionally biased region" description="Low complexity" evidence="5">
    <location>
        <begin position="108"/>
        <end position="135"/>
    </location>
</feature>
<dbReference type="EMBL" id="CP086715">
    <property type="protein sequence ID" value="WOO79742.1"/>
    <property type="molecule type" value="Genomic_DNA"/>
</dbReference>
<protein>
    <recommendedName>
        <fullName evidence="4">Exocyst complex protein EXO70</fullName>
    </recommendedName>
</protein>
<evidence type="ECO:0000256" key="4">
    <source>
        <dbReference type="RuleBase" id="RU365026"/>
    </source>
</evidence>
<reference evidence="7" key="1">
    <citation type="submission" date="2023-10" db="EMBL/GenBank/DDBJ databases">
        <authorList>
            <person name="Noh H."/>
        </authorList>
    </citation>
    <scope>NUCLEOTIDE SEQUENCE</scope>
    <source>
        <strain evidence="7">DUCC4014</strain>
    </source>
</reference>
<evidence type="ECO:0000256" key="1">
    <source>
        <dbReference type="ARBA" id="ARBA00006756"/>
    </source>
</evidence>
<keyword evidence="3 4" id="KW-0268">Exocytosis</keyword>
<dbReference type="GO" id="GO:0005935">
    <property type="term" value="C:cellular bud neck"/>
    <property type="evidence" value="ECO:0007669"/>
    <property type="project" value="UniProtKB-SubCell"/>
</dbReference>
<dbReference type="GO" id="GO:0015031">
    <property type="term" value="P:protein transport"/>
    <property type="evidence" value="ECO:0007669"/>
    <property type="project" value="UniProtKB-KW"/>
</dbReference>
<feature type="region of interest" description="Disordered" evidence="5">
    <location>
        <begin position="89"/>
        <end position="225"/>
    </location>
</feature>
<comment type="function">
    <text evidence="4">Involved in the secretory pathway as part of the exocyst complex which tethers secretory vesicles to the sites of exocytosis. Also plays a role in the assembly of the exocyst.</text>
</comment>
<dbReference type="InterPro" id="IPR046364">
    <property type="entry name" value="Exo70_C"/>
</dbReference>
<keyword evidence="8" id="KW-1185">Reference proteome</keyword>
<dbReference type="GeneID" id="87806504"/>
<dbReference type="GO" id="GO:0006887">
    <property type="term" value="P:exocytosis"/>
    <property type="evidence" value="ECO:0007669"/>
    <property type="project" value="UniProtKB-KW"/>
</dbReference>
<dbReference type="InterPro" id="IPR016159">
    <property type="entry name" value="Cullin_repeat-like_dom_sf"/>
</dbReference>
<keyword evidence="4" id="KW-0653">Protein transport</keyword>
<dbReference type="SUPFAM" id="SSF74788">
    <property type="entry name" value="Cullin repeat-like"/>
    <property type="match status" value="1"/>
</dbReference>
<dbReference type="PANTHER" id="PTHR12542">
    <property type="entry name" value="EXOCYST COMPLEX PROTEIN EXO70"/>
    <property type="match status" value="1"/>
</dbReference>
<evidence type="ECO:0000313" key="7">
    <source>
        <dbReference type="EMBL" id="WOO79742.1"/>
    </source>
</evidence>
<evidence type="ECO:0000256" key="2">
    <source>
        <dbReference type="ARBA" id="ARBA00022448"/>
    </source>
</evidence>
<feature type="compositionally biased region" description="Low complexity" evidence="5">
    <location>
        <begin position="176"/>
        <end position="216"/>
    </location>
</feature>
<dbReference type="PANTHER" id="PTHR12542:SF41">
    <property type="entry name" value="EXOCYST COMPLEX COMPONENT 7"/>
    <property type="match status" value="1"/>
</dbReference>
<evidence type="ECO:0000256" key="3">
    <source>
        <dbReference type="ARBA" id="ARBA00022483"/>
    </source>
</evidence>
<name>A0AAF0Y5G7_9TREE</name>
<proteinExistence type="inferred from homology"/>
<dbReference type="AlphaFoldDB" id="A0AAF0Y5G7"/>
<evidence type="ECO:0000313" key="8">
    <source>
        <dbReference type="Proteomes" id="UP000827549"/>
    </source>
</evidence>
<comment type="similarity">
    <text evidence="1 4">Belongs to the EXO70 family.</text>
</comment>
<evidence type="ECO:0000259" key="6">
    <source>
        <dbReference type="Pfam" id="PF03081"/>
    </source>
</evidence>
<dbReference type="Pfam" id="PF03081">
    <property type="entry name" value="Exo70_C"/>
    <property type="match status" value="1"/>
</dbReference>
<dbReference type="InterPro" id="IPR004140">
    <property type="entry name" value="Exo70"/>
</dbReference>
<accession>A0AAF0Y5G7</accession>
<dbReference type="GO" id="GO:0005546">
    <property type="term" value="F:phosphatidylinositol-4,5-bisphosphate binding"/>
    <property type="evidence" value="ECO:0007669"/>
    <property type="project" value="InterPro"/>
</dbReference>